<protein>
    <submittedName>
        <fullName evidence="4">Crp/Fnr family transcriptional regulator</fullName>
    </submittedName>
</protein>
<dbReference type="Gene3D" id="2.60.120.10">
    <property type="entry name" value="Jelly Rolls"/>
    <property type="match status" value="1"/>
</dbReference>
<dbReference type="KEGG" id="kpd:CW740_10235"/>
<dbReference type="Pfam" id="PF13545">
    <property type="entry name" value="HTH_Crp_2"/>
    <property type="match status" value="1"/>
</dbReference>
<dbReference type="InterPro" id="IPR014710">
    <property type="entry name" value="RmlC-like_jellyroll"/>
</dbReference>
<dbReference type="InterPro" id="IPR036388">
    <property type="entry name" value="WH-like_DNA-bd_sf"/>
</dbReference>
<dbReference type="SUPFAM" id="SSF51206">
    <property type="entry name" value="cAMP-binding domain-like"/>
    <property type="match status" value="1"/>
</dbReference>
<evidence type="ECO:0000256" key="2">
    <source>
        <dbReference type="ARBA" id="ARBA00023125"/>
    </source>
</evidence>
<accession>A0A2K9B3V0</accession>
<evidence type="ECO:0000313" key="5">
    <source>
        <dbReference type="Proteomes" id="UP000232693"/>
    </source>
</evidence>
<dbReference type="RefSeq" id="WP_106647405.1">
    <property type="nucleotide sequence ID" value="NZ_BMGO01000001.1"/>
</dbReference>
<gene>
    <name evidence="4" type="ORF">CW740_10235</name>
</gene>
<keyword evidence="5" id="KW-1185">Reference proteome</keyword>
<dbReference type="SUPFAM" id="SSF46785">
    <property type="entry name" value="Winged helix' DNA-binding domain"/>
    <property type="match status" value="1"/>
</dbReference>
<proteinExistence type="predicted"/>
<dbReference type="InterPro" id="IPR036390">
    <property type="entry name" value="WH_DNA-bd_sf"/>
</dbReference>
<dbReference type="GO" id="GO:0005829">
    <property type="term" value="C:cytosol"/>
    <property type="evidence" value="ECO:0007669"/>
    <property type="project" value="TreeGrafter"/>
</dbReference>
<evidence type="ECO:0000313" key="4">
    <source>
        <dbReference type="EMBL" id="AUD79598.1"/>
    </source>
</evidence>
<name>A0A2K9B3V0_9GAMM</name>
<dbReference type="Gene3D" id="1.10.10.10">
    <property type="entry name" value="Winged helix-like DNA-binding domain superfamily/Winged helix DNA-binding domain"/>
    <property type="match status" value="1"/>
</dbReference>
<dbReference type="EMBL" id="CP025120">
    <property type="protein sequence ID" value="AUD79598.1"/>
    <property type="molecule type" value="Genomic_DNA"/>
</dbReference>
<dbReference type="AlphaFoldDB" id="A0A2K9B3V0"/>
<keyword evidence="1" id="KW-0805">Transcription regulation</keyword>
<dbReference type="OrthoDB" id="8969464at2"/>
<dbReference type="InterPro" id="IPR012318">
    <property type="entry name" value="HTH_CRP"/>
</dbReference>
<dbReference type="InterPro" id="IPR050397">
    <property type="entry name" value="Env_Response_Regulators"/>
</dbReference>
<dbReference type="Proteomes" id="UP000232693">
    <property type="component" value="Chromosome"/>
</dbReference>
<dbReference type="GO" id="GO:0003677">
    <property type="term" value="F:DNA binding"/>
    <property type="evidence" value="ECO:0007669"/>
    <property type="project" value="UniProtKB-KW"/>
</dbReference>
<evidence type="ECO:0000256" key="1">
    <source>
        <dbReference type="ARBA" id="ARBA00023015"/>
    </source>
</evidence>
<sequence>MEHLKEQSANLVFSSLPSALQRRLSTSIKLSQLSAGKTLFDYQEAISYLYFPLNCVINLIYELDDGDELQVACTGSNDICGGAVFSGSKESMLRAEVLQAGTALLMPAKEALYWFHNEREFREPILKSISRIEHQTMAKVACNRFHTIQQQLCFWLLEVSDQIQNKVIDVTHEHIAGLLGVRREGISEAAHKLQLQGFIDYKRGHIKILNRKQLEQLSCECYHNLYSSG</sequence>
<keyword evidence="2" id="KW-0238">DNA-binding</keyword>
<organism evidence="4 5">
    <name type="scientific">Kangiella profundi</name>
    <dbReference type="NCBI Taxonomy" id="1561924"/>
    <lineage>
        <taxon>Bacteria</taxon>
        <taxon>Pseudomonadati</taxon>
        <taxon>Pseudomonadota</taxon>
        <taxon>Gammaproteobacteria</taxon>
        <taxon>Kangiellales</taxon>
        <taxon>Kangiellaceae</taxon>
        <taxon>Kangiella</taxon>
    </lineage>
</organism>
<dbReference type="PANTHER" id="PTHR24567:SF74">
    <property type="entry name" value="HTH-TYPE TRANSCRIPTIONAL REGULATOR ARCR"/>
    <property type="match status" value="1"/>
</dbReference>
<dbReference type="GO" id="GO:0003700">
    <property type="term" value="F:DNA-binding transcription factor activity"/>
    <property type="evidence" value="ECO:0007669"/>
    <property type="project" value="TreeGrafter"/>
</dbReference>
<dbReference type="InterPro" id="IPR018490">
    <property type="entry name" value="cNMP-bd_dom_sf"/>
</dbReference>
<reference evidence="4 5" key="1">
    <citation type="submission" date="2017-12" db="EMBL/GenBank/DDBJ databases">
        <title>Kangiella profundi FT102 completed genome.</title>
        <authorList>
            <person name="Xu J."/>
            <person name="Wang J."/>
            <person name="Lu Y."/>
        </authorList>
    </citation>
    <scope>NUCLEOTIDE SEQUENCE [LARGE SCALE GENOMIC DNA]</scope>
    <source>
        <strain evidence="4 5">FT102</strain>
    </source>
</reference>
<keyword evidence="3" id="KW-0804">Transcription</keyword>
<dbReference type="PANTHER" id="PTHR24567">
    <property type="entry name" value="CRP FAMILY TRANSCRIPTIONAL REGULATORY PROTEIN"/>
    <property type="match status" value="1"/>
</dbReference>
<evidence type="ECO:0000256" key="3">
    <source>
        <dbReference type="ARBA" id="ARBA00023163"/>
    </source>
</evidence>